<dbReference type="EMBL" id="LECT01000055">
    <property type="protein sequence ID" value="KLU01128.1"/>
    <property type="molecule type" value="Genomic_DNA"/>
</dbReference>
<protein>
    <submittedName>
        <fullName evidence="1">Uncharacterized protein</fullName>
    </submittedName>
</protein>
<dbReference type="Proteomes" id="UP000036367">
    <property type="component" value="Unassembled WGS sequence"/>
</dbReference>
<accession>A0A0J1B3D5</accession>
<evidence type="ECO:0000313" key="2">
    <source>
        <dbReference type="Proteomes" id="UP000036367"/>
    </source>
</evidence>
<organism evidence="1 2">
    <name type="scientific">Rhodopirellula islandica</name>
    <dbReference type="NCBI Taxonomy" id="595434"/>
    <lineage>
        <taxon>Bacteria</taxon>
        <taxon>Pseudomonadati</taxon>
        <taxon>Planctomycetota</taxon>
        <taxon>Planctomycetia</taxon>
        <taxon>Pirellulales</taxon>
        <taxon>Pirellulaceae</taxon>
        <taxon>Rhodopirellula</taxon>
    </lineage>
</organism>
<proteinExistence type="predicted"/>
<keyword evidence="2" id="KW-1185">Reference proteome</keyword>
<evidence type="ECO:0000313" key="1">
    <source>
        <dbReference type="EMBL" id="KLU01128.1"/>
    </source>
</evidence>
<gene>
    <name evidence="1" type="ORF">RISK_006697</name>
</gene>
<sequence>MVRCAMRIQSTVQREGRGKSIRTIANEDNLDQLEIRCLNE</sequence>
<reference evidence="1" key="1">
    <citation type="submission" date="2015-05" db="EMBL/GenBank/DDBJ databases">
        <title>Permanent draft genome of Rhodopirellula islandicus K833.</title>
        <authorList>
            <person name="Kizina J."/>
            <person name="Richter M."/>
            <person name="Glockner F.O."/>
            <person name="Harder J."/>
        </authorList>
    </citation>
    <scope>NUCLEOTIDE SEQUENCE [LARGE SCALE GENOMIC DNA]</scope>
    <source>
        <strain evidence="1">K833</strain>
    </source>
</reference>
<name>A0A0J1B3D5_RHOIS</name>
<dbReference type="AlphaFoldDB" id="A0A0J1B3D5"/>
<comment type="caution">
    <text evidence="1">The sequence shown here is derived from an EMBL/GenBank/DDBJ whole genome shotgun (WGS) entry which is preliminary data.</text>
</comment>